<sequence>MLVEWQVEPGCVPMVIAGLLIEHPDFTALNTAGWAVPTYMIAVPRRGVCSLAWFAMLRHLPPEVASIGMLLVPIMGNRLRQLRRRRYPCSDAAQARDRVPSV</sequence>
<reference evidence="1 2" key="1">
    <citation type="submission" date="2020-04" db="EMBL/GenBank/DDBJ databases">
        <authorList>
            <person name="De Canck E."/>
        </authorList>
    </citation>
    <scope>NUCLEOTIDE SEQUENCE [LARGE SCALE GENOMIC DNA]</scope>
    <source>
        <strain evidence="1 2">LMG 27177</strain>
    </source>
</reference>
<evidence type="ECO:0000313" key="1">
    <source>
        <dbReference type="EMBL" id="CAB3808611.1"/>
    </source>
</evidence>
<evidence type="ECO:0000313" key="2">
    <source>
        <dbReference type="Proteomes" id="UP000494252"/>
    </source>
</evidence>
<keyword evidence="2" id="KW-1185">Reference proteome</keyword>
<gene>
    <name evidence="1" type="ORF">LMG27177_06590</name>
</gene>
<dbReference type="AlphaFoldDB" id="A0A6J5GYM8"/>
<accession>A0A6J5GYM8</accession>
<proteinExistence type="predicted"/>
<dbReference type="EMBL" id="CADIKI010000027">
    <property type="protein sequence ID" value="CAB3808611.1"/>
    <property type="molecule type" value="Genomic_DNA"/>
</dbReference>
<name>A0A6J5GYM8_9BURK</name>
<protein>
    <submittedName>
        <fullName evidence="1">Uncharacterized protein</fullName>
    </submittedName>
</protein>
<organism evidence="1 2">
    <name type="scientific">Paraburkholderia fynbosensis</name>
    <dbReference type="NCBI Taxonomy" id="1200993"/>
    <lineage>
        <taxon>Bacteria</taxon>
        <taxon>Pseudomonadati</taxon>
        <taxon>Pseudomonadota</taxon>
        <taxon>Betaproteobacteria</taxon>
        <taxon>Burkholderiales</taxon>
        <taxon>Burkholderiaceae</taxon>
        <taxon>Paraburkholderia</taxon>
    </lineage>
</organism>
<dbReference type="Proteomes" id="UP000494252">
    <property type="component" value="Unassembled WGS sequence"/>
</dbReference>